<dbReference type="STRING" id="617002.SAMN05660653_02086"/>
<dbReference type="Pfam" id="PF00148">
    <property type="entry name" value="Oxidored_nitro"/>
    <property type="match status" value="1"/>
</dbReference>
<evidence type="ECO:0000313" key="5">
    <source>
        <dbReference type="EMBL" id="SDB43268.1"/>
    </source>
</evidence>
<dbReference type="AlphaFoldDB" id="A0A1G6DDR3"/>
<proteinExistence type="inferred from homology"/>
<dbReference type="InterPro" id="IPR050152">
    <property type="entry name" value="ChlB/BchB/BchZ"/>
</dbReference>
<dbReference type="PANTHER" id="PTHR33712:SF7">
    <property type="entry name" value="LIGHT-INDEPENDENT PROTOCHLOROPHYLLIDE REDUCTASE SUBUNIT B"/>
    <property type="match status" value="1"/>
</dbReference>
<sequence>MKTTESFVSTTNACKLCTPLGAAVAFKGLEGCVPFLHGSQGCATYMRRYIISHFREPMDIASSSLGEKDAVYGGKANLMQGILNVIRKYHAPAVGIATTCLTETIGDDVPTILHEFKKEYQAGCNGSMPALVHVSTPSYGGSHMEGFHATVRAMVDQLAEPKTDRHPSINIFSGFISPEDIRHLQDIFLHAGLSATILPDYSETLDGPALEDYQNIPGGGTPVERVRKMPGAAASIEFGRAIKPELSAGRLLEEKYGVALHSLGLPIGLRESDALFTTLEKLSGCATPRRYALERGRLLDAMVDGHKYIAGKKAVVYGEEDLVVGLTSFLSEIGIKPVLAASGGESGLLKSAVHAVTAEFPGEPPLVRDGVDFYQIVEQAQSLEPDLVIGNSKGYRELARARNIPLIRVGFPIHDRFGSQRILHLGYRGALNIYDMIVNALIEKKQDDSPVGYGYI</sequence>
<keyword evidence="2 3" id="KW-0535">Nitrogen fixation</keyword>
<evidence type="ECO:0000256" key="2">
    <source>
        <dbReference type="ARBA" id="ARBA00023231"/>
    </source>
</evidence>
<dbReference type="PROSITE" id="PS00699">
    <property type="entry name" value="NITROGENASE_1_1"/>
    <property type="match status" value="1"/>
</dbReference>
<protein>
    <submittedName>
        <fullName evidence="5">Nitrogenase molybdenum-iron protein NifN</fullName>
    </submittedName>
</protein>
<evidence type="ECO:0000256" key="1">
    <source>
        <dbReference type="ARBA" id="ARBA00011002"/>
    </source>
</evidence>
<dbReference type="PROSITE" id="PS00090">
    <property type="entry name" value="NITROGENASE_1_2"/>
    <property type="match status" value="1"/>
</dbReference>
<keyword evidence="6" id="KW-1185">Reference proteome</keyword>
<dbReference type="RefSeq" id="WP_092121113.1">
    <property type="nucleotide sequence ID" value="NZ_FMXO01000011.1"/>
</dbReference>
<reference evidence="5 6" key="1">
    <citation type="submission" date="2016-10" db="EMBL/GenBank/DDBJ databases">
        <authorList>
            <person name="de Groot N.N."/>
        </authorList>
    </citation>
    <scope>NUCLEOTIDE SEQUENCE [LARGE SCALE GENOMIC DNA]</scope>
    <source>
        <strain evidence="5 6">ASO4-2</strain>
    </source>
</reference>
<dbReference type="EMBL" id="FMXO01000011">
    <property type="protein sequence ID" value="SDB43268.1"/>
    <property type="molecule type" value="Genomic_DNA"/>
</dbReference>
<dbReference type="OrthoDB" id="9800746at2"/>
<dbReference type="GO" id="GO:0016163">
    <property type="term" value="F:nitrogenase activity"/>
    <property type="evidence" value="ECO:0007669"/>
    <property type="project" value="InterPro"/>
</dbReference>
<evidence type="ECO:0000313" key="6">
    <source>
        <dbReference type="Proteomes" id="UP000198771"/>
    </source>
</evidence>
<feature type="domain" description="Nitrogenase/oxidoreductase component 1" evidence="4">
    <location>
        <begin position="17"/>
        <end position="441"/>
    </location>
</feature>
<accession>A0A1G6DDR3</accession>
<dbReference type="Proteomes" id="UP000198771">
    <property type="component" value="Unassembled WGS sequence"/>
</dbReference>
<dbReference type="Gene3D" id="3.40.50.1980">
    <property type="entry name" value="Nitrogenase molybdenum iron protein domain"/>
    <property type="match status" value="3"/>
</dbReference>
<evidence type="ECO:0000259" key="4">
    <source>
        <dbReference type="Pfam" id="PF00148"/>
    </source>
</evidence>
<dbReference type="Gene3D" id="1.20.89.10">
    <property type="entry name" value="Nitrogenase Molybdenum-iron Protein, subunit B, domain 4"/>
    <property type="match status" value="1"/>
</dbReference>
<dbReference type="InterPro" id="IPR000510">
    <property type="entry name" value="Nase/OxRdtase_comp1"/>
</dbReference>
<organism evidence="5 6">
    <name type="scientific">Desulfonatronum thiosulfatophilum</name>
    <dbReference type="NCBI Taxonomy" id="617002"/>
    <lineage>
        <taxon>Bacteria</taxon>
        <taxon>Pseudomonadati</taxon>
        <taxon>Thermodesulfobacteriota</taxon>
        <taxon>Desulfovibrionia</taxon>
        <taxon>Desulfovibrionales</taxon>
        <taxon>Desulfonatronaceae</taxon>
        <taxon>Desulfonatronum</taxon>
    </lineage>
</organism>
<evidence type="ECO:0000256" key="3">
    <source>
        <dbReference type="RuleBase" id="RU004021"/>
    </source>
</evidence>
<dbReference type="PANTHER" id="PTHR33712">
    <property type="entry name" value="LIGHT-INDEPENDENT PROTOCHLOROPHYLLIDE REDUCTASE SUBUNIT B"/>
    <property type="match status" value="1"/>
</dbReference>
<name>A0A1G6DDR3_9BACT</name>
<dbReference type="InterPro" id="IPR000318">
    <property type="entry name" value="Nase_comp1_CS"/>
</dbReference>
<comment type="similarity">
    <text evidence="1 3">Belongs to the NifD/NifK/NifE/NifN family.</text>
</comment>
<gene>
    <name evidence="5" type="ORF">SAMN05660653_02086</name>
</gene>
<dbReference type="SUPFAM" id="SSF53807">
    <property type="entry name" value="Helical backbone' metal receptor"/>
    <property type="match status" value="1"/>
</dbReference>